<dbReference type="Pfam" id="PF13409">
    <property type="entry name" value="GST_N_2"/>
    <property type="match status" value="1"/>
</dbReference>
<keyword evidence="3" id="KW-1185">Reference proteome</keyword>
<name>A0AAD7FX98_9AGAR</name>
<gene>
    <name evidence="2" type="ORF">FB45DRAFT_824361</name>
</gene>
<feature type="domain" description="GST N-terminal" evidence="1">
    <location>
        <begin position="14"/>
        <end position="104"/>
    </location>
</feature>
<dbReference type="EMBL" id="JARKIF010000003">
    <property type="protein sequence ID" value="KAJ7644284.1"/>
    <property type="molecule type" value="Genomic_DNA"/>
</dbReference>
<dbReference type="CDD" id="cd03038">
    <property type="entry name" value="GST_N_etherase_LigE"/>
    <property type="match status" value="1"/>
</dbReference>
<sequence length="257" mass="28759">MLESGISPLLLYDIPSKASGTAWSPNTWKIRYALNFKGLPFKTVWTEYPDIEGLAITIGAKPTDVRGGSPYYSLPVIQDPNTGAVISDSALIAEYLDEAYPETPKLIPAGTRALQTSFRVAYKHLTEASAQFIIPSIPDILYPRSREYYVRTREIRFGKKLSEVMPVGDAHDAAWAQLKAGFTKVSGWMNDDEPFVMGNVVTFADFVLAGELQWFMKGFGETSPKWQDILTWDGGRWAKLLDSLKGYEGLDEEQYQP</sequence>
<dbReference type="Gene3D" id="1.20.1050.10">
    <property type="match status" value="1"/>
</dbReference>
<proteinExistence type="predicted"/>
<dbReference type="AlphaFoldDB" id="A0AAD7FX98"/>
<dbReference type="Gene3D" id="3.40.30.10">
    <property type="entry name" value="Glutaredoxin"/>
    <property type="match status" value="1"/>
</dbReference>
<comment type="caution">
    <text evidence="2">The sequence shown here is derived from an EMBL/GenBank/DDBJ whole genome shotgun (WGS) entry which is preliminary data.</text>
</comment>
<dbReference type="InterPro" id="IPR004045">
    <property type="entry name" value="Glutathione_S-Trfase_N"/>
</dbReference>
<accession>A0AAD7FX98</accession>
<dbReference type="InterPro" id="IPR036282">
    <property type="entry name" value="Glutathione-S-Trfase_C_sf"/>
</dbReference>
<evidence type="ECO:0000313" key="3">
    <source>
        <dbReference type="Proteomes" id="UP001221142"/>
    </source>
</evidence>
<dbReference type="SUPFAM" id="SSF47616">
    <property type="entry name" value="GST C-terminal domain-like"/>
    <property type="match status" value="1"/>
</dbReference>
<reference evidence="2" key="1">
    <citation type="submission" date="2023-03" db="EMBL/GenBank/DDBJ databases">
        <title>Massive genome expansion in bonnet fungi (Mycena s.s.) driven by repeated elements and novel gene families across ecological guilds.</title>
        <authorList>
            <consortium name="Lawrence Berkeley National Laboratory"/>
            <person name="Harder C.B."/>
            <person name="Miyauchi S."/>
            <person name="Viragh M."/>
            <person name="Kuo A."/>
            <person name="Thoen E."/>
            <person name="Andreopoulos B."/>
            <person name="Lu D."/>
            <person name="Skrede I."/>
            <person name="Drula E."/>
            <person name="Henrissat B."/>
            <person name="Morin E."/>
            <person name="Kohler A."/>
            <person name="Barry K."/>
            <person name="LaButti K."/>
            <person name="Morin E."/>
            <person name="Salamov A."/>
            <person name="Lipzen A."/>
            <person name="Mereny Z."/>
            <person name="Hegedus B."/>
            <person name="Baldrian P."/>
            <person name="Stursova M."/>
            <person name="Weitz H."/>
            <person name="Taylor A."/>
            <person name="Grigoriev I.V."/>
            <person name="Nagy L.G."/>
            <person name="Martin F."/>
            <person name="Kauserud H."/>
        </authorList>
    </citation>
    <scope>NUCLEOTIDE SEQUENCE</scope>
    <source>
        <strain evidence="2">9284</strain>
    </source>
</reference>
<organism evidence="2 3">
    <name type="scientific">Roridomyces roridus</name>
    <dbReference type="NCBI Taxonomy" id="1738132"/>
    <lineage>
        <taxon>Eukaryota</taxon>
        <taxon>Fungi</taxon>
        <taxon>Dikarya</taxon>
        <taxon>Basidiomycota</taxon>
        <taxon>Agaricomycotina</taxon>
        <taxon>Agaricomycetes</taxon>
        <taxon>Agaricomycetidae</taxon>
        <taxon>Agaricales</taxon>
        <taxon>Marasmiineae</taxon>
        <taxon>Mycenaceae</taxon>
        <taxon>Roridomyces</taxon>
    </lineage>
</organism>
<dbReference type="SUPFAM" id="SSF52833">
    <property type="entry name" value="Thioredoxin-like"/>
    <property type="match status" value="1"/>
</dbReference>
<dbReference type="PROSITE" id="PS50404">
    <property type="entry name" value="GST_NTER"/>
    <property type="match status" value="1"/>
</dbReference>
<protein>
    <submittedName>
        <fullName evidence="2">Glutathione S-transferase</fullName>
    </submittedName>
</protein>
<dbReference type="InterPro" id="IPR054416">
    <property type="entry name" value="GST_UstS-like_C"/>
</dbReference>
<dbReference type="Proteomes" id="UP001221142">
    <property type="component" value="Unassembled WGS sequence"/>
</dbReference>
<evidence type="ECO:0000259" key="1">
    <source>
        <dbReference type="PROSITE" id="PS50404"/>
    </source>
</evidence>
<dbReference type="InterPro" id="IPR036249">
    <property type="entry name" value="Thioredoxin-like_sf"/>
</dbReference>
<dbReference type="Pfam" id="PF22041">
    <property type="entry name" value="GST_C_7"/>
    <property type="match status" value="1"/>
</dbReference>
<evidence type="ECO:0000313" key="2">
    <source>
        <dbReference type="EMBL" id="KAJ7644284.1"/>
    </source>
</evidence>